<keyword evidence="2" id="KW-1185">Reference proteome</keyword>
<dbReference type="EMBL" id="JBBKAM010000002">
    <property type="protein sequence ID" value="MEJ8641985.1"/>
    <property type="molecule type" value="Genomic_DNA"/>
</dbReference>
<evidence type="ECO:0008006" key="3">
    <source>
        <dbReference type="Google" id="ProtNLM"/>
    </source>
</evidence>
<reference evidence="1 2" key="1">
    <citation type="submission" date="2024-03" db="EMBL/GenBank/DDBJ databases">
        <title>Novel Streptomyces species of biotechnological and ecological value are a feature of Machair soil.</title>
        <authorList>
            <person name="Prole J.R."/>
            <person name="Goodfellow M."/>
            <person name="Allenby N."/>
            <person name="Ward A.C."/>
        </authorList>
    </citation>
    <scope>NUCLEOTIDE SEQUENCE [LARGE SCALE GENOMIC DNA]</scope>
    <source>
        <strain evidence="1 2">MS1.HAVA.3</strain>
    </source>
</reference>
<evidence type="ECO:0000313" key="2">
    <source>
        <dbReference type="Proteomes" id="UP001382904"/>
    </source>
</evidence>
<comment type="caution">
    <text evidence="1">The sequence shown here is derived from an EMBL/GenBank/DDBJ whole genome shotgun (WGS) entry which is preliminary data.</text>
</comment>
<gene>
    <name evidence="1" type="ORF">WKI68_11950</name>
</gene>
<name>A0ABU8U299_9ACTN</name>
<proteinExistence type="predicted"/>
<protein>
    <recommendedName>
        <fullName evidence="3">Polyketide synthase dimerisation element domain-containing protein</fullName>
    </recommendedName>
</protein>
<dbReference type="Gene3D" id="3.40.50.11460">
    <property type="match status" value="1"/>
</dbReference>
<organism evidence="1 2">
    <name type="scientific">Streptomyces caledonius</name>
    <dbReference type="NCBI Taxonomy" id="3134107"/>
    <lineage>
        <taxon>Bacteria</taxon>
        <taxon>Bacillati</taxon>
        <taxon>Actinomycetota</taxon>
        <taxon>Actinomycetes</taxon>
        <taxon>Kitasatosporales</taxon>
        <taxon>Streptomycetaceae</taxon>
        <taxon>Streptomyces</taxon>
    </lineage>
</organism>
<dbReference type="InterPro" id="IPR036291">
    <property type="entry name" value="NAD(P)-bd_dom_sf"/>
</dbReference>
<accession>A0ABU8U299</accession>
<dbReference type="SUPFAM" id="SSF51735">
    <property type="entry name" value="NAD(P)-binding Rossmann-fold domains"/>
    <property type="match status" value="1"/>
</dbReference>
<dbReference type="Proteomes" id="UP001382904">
    <property type="component" value="Unassembled WGS sequence"/>
</dbReference>
<evidence type="ECO:0000313" key="1">
    <source>
        <dbReference type="EMBL" id="MEJ8641985.1"/>
    </source>
</evidence>
<sequence length="139" mass="14692">MPALAAWRRDRTAAALADSWRYRVEWRPLTGAAARPGTLSGTWLVVVPADTPAADALADGLDQLGADTVRLRSADGERTKLAEQITAALDGRPLAGVLSLLALDTREDPAHPAFRAGTAATLTLLQALHDAEVTAPFWG</sequence>